<reference evidence="1 2" key="1">
    <citation type="submission" date="2016-01" db="EMBL/GenBank/DDBJ databases">
        <authorList>
            <person name="Oliw E.H."/>
        </authorList>
    </citation>
    <scope>NUCLEOTIDE SEQUENCE [LARGE SCALE GENOMIC DNA]</scope>
    <source>
        <strain evidence="1">LMG 27134</strain>
    </source>
</reference>
<evidence type="ECO:0000313" key="1">
    <source>
        <dbReference type="EMBL" id="SAL69115.1"/>
    </source>
</evidence>
<evidence type="ECO:0000313" key="2">
    <source>
        <dbReference type="Proteomes" id="UP000054683"/>
    </source>
</evidence>
<dbReference type="AlphaFoldDB" id="A0A158JKE5"/>
<gene>
    <name evidence="1" type="ORF">AWB69_08149</name>
</gene>
<organism evidence="1 2">
    <name type="scientific">Caballeronia udeis</name>
    <dbReference type="NCBI Taxonomy" id="1232866"/>
    <lineage>
        <taxon>Bacteria</taxon>
        <taxon>Pseudomonadati</taxon>
        <taxon>Pseudomonadota</taxon>
        <taxon>Betaproteobacteria</taxon>
        <taxon>Burkholderiales</taxon>
        <taxon>Burkholderiaceae</taxon>
        <taxon>Caballeronia</taxon>
    </lineage>
</organism>
<accession>A0A158JKE5</accession>
<sequence>MRSRGSVLQHFRLGALLRFTKSMTTDSLLARYTVITLKGDSMDGQDG</sequence>
<name>A0A158JKE5_9BURK</name>
<protein>
    <submittedName>
        <fullName evidence="1">Uncharacterized protein</fullName>
    </submittedName>
</protein>
<dbReference type="EMBL" id="FCOK02000095">
    <property type="protein sequence ID" value="SAL69115.1"/>
    <property type="molecule type" value="Genomic_DNA"/>
</dbReference>
<dbReference type="Proteomes" id="UP000054683">
    <property type="component" value="Unassembled WGS sequence"/>
</dbReference>
<proteinExistence type="predicted"/>